<evidence type="ECO:0000256" key="1">
    <source>
        <dbReference type="SAM" id="Coils"/>
    </source>
</evidence>
<evidence type="ECO:0000313" key="3">
    <source>
        <dbReference type="EMBL" id="CAL1538226.1"/>
    </source>
</evidence>
<feature type="coiled-coil region" evidence="1">
    <location>
        <begin position="122"/>
        <end position="149"/>
    </location>
</feature>
<keyword evidence="1" id="KW-0175">Coiled coil</keyword>
<evidence type="ECO:0000313" key="4">
    <source>
        <dbReference type="Proteomes" id="UP001497497"/>
    </source>
</evidence>
<feature type="coiled-coil region" evidence="1">
    <location>
        <begin position="675"/>
        <end position="839"/>
    </location>
</feature>
<feature type="coiled-coil region" evidence="1">
    <location>
        <begin position="542"/>
        <end position="576"/>
    </location>
</feature>
<protein>
    <recommendedName>
        <fullName evidence="5">Coiled-coil domain-containing protein 158</fullName>
    </recommendedName>
</protein>
<dbReference type="PANTHER" id="PTHR47615">
    <property type="entry name" value="COILED-COIL DOMAIN-CONTAINING PROTEIN 158"/>
    <property type="match status" value="1"/>
</dbReference>
<feature type="compositionally biased region" description="Low complexity" evidence="2">
    <location>
        <begin position="65"/>
        <end position="74"/>
    </location>
</feature>
<keyword evidence="4" id="KW-1185">Reference proteome</keyword>
<feature type="coiled-coil region" evidence="1">
    <location>
        <begin position="186"/>
        <end position="213"/>
    </location>
</feature>
<dbReference type="InterPro" id="IPR031809">
    <property type="entry name" value="CCDC158"/>
</dbReference>
<organism evidence="3 4">
    <name type="scientific">Lymnaea stagnalis</name>
    <name type="common">Great pond snail</name>
    <name type="synonym">Helix stagnalis</name>
    <dbReference type="NCBI Taxonomy" id="6523"/>
    <lineage>
        <taxon>Eukaryota</taxon>
        <taxon>Metazoa</taxon>
        <taxon>Spiralia</taxon>
        <taxon>Lophotrochozoa</taxon>
        <taxon>Mollusca</taxon>
        <taxon>Gastropoda</taxon>
        <taxon>Heterobranchia</taxon>
        <taxon>Euthyneura</taxon>
        <taxon>Panpulmonata</taxon>
        <taxon>Hygrophila</taxon>
        <taxon>Lymnaeoidea</taxon>
        <taxon>Lymnaeidae</taxon>
        <taxon>Lymnaea</taxon>
    </lineage>
</organism>
<name>A0AAV2HVU4_LYMST</name>
<dbReference type="Proteomes" id="UP001497497">
    <property type="component" value="Unassembled WGS sequence"/>
</dbReference>
<feature type="region of interest" description="Disordered" evidence="2">
    <location>
        <begin position="44"/>
        <end position="74"/>
    </location>
</feature>
<feature type="coiled-coil region" evidence="1">
    <location>
        <begin position="1124"/>
        <end position="1151"/>
    </location>
</feature>
<proteinExistence type="predicted"/>
<comment type="caution">
    <text evidence="3">The sequence shown here is derived from an EMBL/GenBank/DDBJ whole genome shotgun (WGS) entry which is preliminary data.</text>
</comment>
<evidence type="ECO:0008006" key="5">
    <source>
        <dbReference type="Google" id="ProtNLM"/>
    </source>
</evidence>
<feature type="coiled-coil region" evidence="1">
    <location>
        <begin position="261"/>
        <end position="494"/>
    </location>
</feature>
<evidence type="ECO:0000256" key="2">
    <source>
        <dbReference type="SAM" id="MobiDB-lite"/>
    </source>
</evidence>
<dbReference type="EMBL" id="CAXITT010000290">
    <property type="protein sequence ID" value="CAL1538226.1"/>
    <property type="molecule type" value="Genomic_DNA"/>
</dbReference>
<dbReference type="AlphaFoldDB" id="A0AAV2HVU4"/>
<accession>A0AAV2HVU4</accession>
<gene>
    <name evidence="3" type="ORF">GSLYS_00012047001</name>
</gene>
<dbReference type="Pfam" id="PF15921">
    <property type="entry name" value="CCDC158"/>
    <property type="match status" value="1"/>
</dbReference>
<reference evidence="3 4" key="1">
    <citation type="submission" date="2024-04" db="EMBL/GenBank/DDBJ databases">
        <authorList>
            <consortium name="Genoscope - CEA"/>
            <person name="William W."/>
        </authorList>
    </citation>
    <scope>NUCLEOTIDE SEQUENCE [LARGE SCALE GENOMIC DNA]</scope>
</reference>
<feature type="region of interest" description="Disordered" evidence="2">
    <location>
        <begin position="953"/>
        <end position="1018"/>
    </location>
</feature>
<sequence>MDLHSSFEFPKLPSSSFGNLAALVDISSDQKCISDLRIQLESQQRETDRLKKQLSGDMSGLRAPSNSSNGAANSSFNGDNIFHSLQNSGRYAFSTIPSSQWNQTFGKKTFDYQPPSHLERSLKESQEQVMELRKKLQELTESSDHQKRHFRATVEDLKSKLHDTILNRDTVLDLRQKESSSQEILISKLHSALNQLQEQCKSQEESLYSASQKLDSHKHNSSMYETALSQVRSILIEREKRKGLAFFQSDLTNGQNVAVVVHTLERMLQDLEHEVNMKSIRVSELEADVEDMKQSLAEQERTMARDYQEKLKKEADDTIKKVTMITTDHERSLLAATEKLALATKQVAGLEAQLQDKENAHRQEMKAKEGEVKNLEEALDELKTDNMKTTALWQEKRQALESSLDYVQRELIETKAEKNEVIQSLAAMESRLESLQALVTQLEGDLETEQDRVQQQRHREEELRSQNMNLEIQLSNKQGDIERLERMLEMVKQDFSLQVLEKQNLASGAEHLEREHFLNQIKLLSAQLATMTEKCNRMTVQQQMVNTEKENLKTKVDELMAKLEQARSQLDTTVTEKNELTTLLDSRNEQMERLGNDKDHYLKLADQRADDLTQLKVTMETMKIQLEEKEKIVGTFKQQSSSISQLLEVNSRVSDNVRDERDKLADALAEKTAIFAELKISHDSLEQTLKFQEKRLEELESEGSHLKKIIAVKSQDLDCVQHEKDSLKSELTEMAAKVENLKTRKDALKKELIRVKNLHTKEISKLQTQLKECEQEKKLSVKALRSKDIMDNKAVKFADKIQKEMTLKRSEIDQLMSKVHRLEEKLDTVTKEKTMVERDKDSLKKSLAKSLFHTKELSEKLQATSDQNNDLVIRVGRMEAELEQKSSAYQKKKEKFEQELTTLKRKHHLDVKAVEGLAKYKTENTQVFAKGSSVSNAQRNLFITDSREANDGINSDSPLIKNSKAGRHRKPVGNKPNNHFGDFKRLVLTPKGGRENMTEVSPQDGEKLASEAKSTVGKCSKQVESGSMELHDLGPGIDVDGQGHQTDKLSAASSVSDLTDEFSYKAEWRPRSYSLTQANAPTPMKDLEITHGTSFLSKSGNSDTLRHSHSQDRTRRLVNGMVLFPDTQELCRRLEEKIENLTRMGGNLVKENKDMADLINLQGEKLDTVKQIERTTLGQTNSG</sequence>
<dbReference type="PANTHER" id="PTHR47615:SF1">
    <property type="entry name" value="COILED-COIL DOMAIN-CONTAINING PROTEIN 158"/>
    <property type="match status" value="1"/>
</dbReference>
<feature type="coiled-coil region" evidence="1">
    <location>
        <begin position="875"/>
        <end position="906"/>
    </location>
</feature>